<dbReference type="OrthoDB" id="2349523at2759"/>
<evidence type="ECO:0000313" key="2">
    <source>
        <dbReference type="Proteomes" id="UP000789396"/>
    </source>
</evidence>
<protein>
    <submittedName>
        <fullName evidence="1">12487_t:CDS:1</fullName>
    </submittedName>
</protein>
<organism evidence="1 2">
    <name type="scientific">Racocetra fulgida</name>
    <dbReference type="NCBI Taxonomy" id="60492"/>
    <lineage>
        <taxon>Eukaryota</taxon>
        <taxon>Fungi</taxon>
        <taxon>Fungi incertae sedis</taxon>
        <taxon>Mucoromycota</taxon>
        <taxon>Glomeromycotina</taxon>
        <taxon>Glomeromycetes</taxon>
        <taxon>Diversisporales</taxon>
        <taxon>Gigasporaceae</taxon>
        <taxon>Racocetra</taxon>
    </lineage>
</organism>
<dbReference type="Proteomes" id="UP000789396">
    <property type="component" value="Unassembled WGS sequence"/>
</dbReference>
<proteinExistence type="predicted"/>
<evidence type="ECO:0000313" key="1">
    <source>
        <dbReference type="EMBL" id="CAG8779992.1"/>
    </source>
</evidence>
<comment type="caution">
    <text evidence="1">The sequence shown here is derived from an EMBL/GenBank/DDBJ whole genome shotgun (WGS) entry which is preliminary data.</text>
</comment>
<dbReference type="AlphaFoldDB" id="A0A9N9JG72"/>
<gene>
    <name evidence="1" type="ORF">RFULGI_LOCUS15729</name>
</gene>
<feature type="non-terminal residue" evidence="1">
    <location>
        <position position="1"/>
    </location>
</feature>
<reference evidence="1" key="1">
    <citation type="submission" date="2021-06" db="EMBL/GenBank/DDBJ databases">
        <authorList>
            <person name="Kallberg Y."/>
            <person name="Tangrot J."/>
            <person name="Rosling A."/>
        </authorList>
    </citation>
    <scope>NUCLEOTIDE SEQUENCE</scope>
    <source>
        <strain evidence="1">IN212</strain>
    </source>
</reference>
<accession>A0A9N9JG72</accession>
<dbReference type="EMBL" id="CAJVPZ010052048">
    <property type="protein sequence ID" value="CAG8779992.1"/>
    <property type="molecule type" value="Genomic_DNA"/>
</dbReference>
<keyword evidence="2" id="KW-1185">Reference proteome</keyword>
<feature type="non-terminal residue" evidence="1">
    <location>
        <position position="168"/>
    </location>
</feature>
<sequence>FAGLEKHGAKVLKYNSSEEFASSLWKIASPVAIEGKAAADTSFICNEVKADKKNEVSEDNSESAAEIQAWFQKIIDSPDSDVKARKIQNWYRSALNRSRKYPRNKTLDKIYHKIYNDMSDHYGDVKDALESLSMTEKTAQHEKADIEWLESELRQTNDIIHSVSEWID</sequence>
<name>A0A9N9JG72_9GLOM</name>